<dbReference type="AlphaFoldDB" id="A0AAN8IIS8"/>
<feature type="compositionally biased region" description="Polar residues" evidence="1">
    <location>
        <begin position="110"/>
        <end position="129"/>
    </location>
</feature>
<organism evidence="2 3">
    <name type="scientific">Trichostrongylus colubriformis</name>
    <name type="common">Black scour worm</name>
    <dbReference type="NCBI Taxonomy" id="6319"/>
    <lineage>
        <taxon>Eukaryota</taxon>
        <taxon>Metazoa</taxon>
        <taxon>Ecdysozoa</taxon>
        <taxon>Nematoda</taxon>
        <taxon>Chromadorea</taxon>
        <taxon>Rhabditida</taxon>
        <taxon>Rhabditina</taxon>
        <taxon>Rhabditomorpha</taxon>
        <taxon>Strongyloidea</taxon>
        <taxon>Trichostrongylidae</taxon>
        <taxon>Trichostrongylus</taxon>
    </lineage>
</organism>
<feature type="region of interest" description="Disordered" evidence="1">
    <location>
        <begin position="51"/>
        <end position="145"/>
    </location>
</feature>
<evidence type="ECO:0000256" key="1">
    <source>
        <dbReference type="SAM" id="MobiDB-lite"/>
    </source>
</evidence>
<reference evidence="2 3" key="1">
    <citation type="submission" date="2019-10" db="EMBL/GenBank/DDBJ databases">
        <title>Assembly and Annotation for the nematode Trichostrongylus colubriformis.</title>
        <authorList>
            <person name="Martin J."/>
        </authorList>
    </citation>
    <scope>NUCLEOTIDE SEQUENCE [LARGE SCALE GENOMIC DNA]</scope>
    <source>
        <strain evidence="2">G859</strain>
        <tissue evidence="2">Whole worm</tissue>
    </source>
</reference>
<feature type="compositionally biased region" description="Polar residues" evidence="1">
    <location>
        <begin position="62"/>
        <end position="85"/>
    </location>
</feature>
<keyword evidence="3" id="KW-1185">Reference proteome</keyword>
<evidence type="ECO:0000313" key="2">
    <source>
        <dbReference type="EMBL" id="KAK5971958.1"/>
    </source>
</evidence>
<dbReference type="Proteomes" id="UP001331761">
    <property type="component" value="Unassembled WGS sequence"/>
</dbReference>
<evidence type="ECO:0000313" key="3">
    <source>
        <dbReference type="Proteomes" id="UP001331761"/>
    </source>
</evidence>
<proteinExistence type="predicted"/>
<accession>A0AAN8IIS8</accession>
<sequence length="145" mass="15628">REPVGIVKAGSKNIEDGWSAKFSEFSFLSSAAPGDPQLTCSREGPQKHLLRDLTSHSPDGAVSTTSEQHSSTALSKVKNPRTTPVATGLNRRVDRSALATPQKKSFAVSVPSSTPSNHESCAQRNKQLHSTSTRSMDSDDDFFDL</sequence>
<comment type="caution">
    <text evidence="2">The sequence shown here is derived from an EMBL/GenBank/DDBJ whole genome shotgun (WGS) entry which is preliminary data.</text>
</comment>
<feature type="non-terminal residue" evidence="2">
    <location>
        <position position="1"/>
    </location>
</feature>
<name>A0AAN8IIS8_TRICO</name>
<gene>
    <name evidence="2" type="ORF">GCK32_019089</name>
</gene>
<protein>
    <submittedName>
        <fullName evidence="2">Uncharacterized protein</fullName>
    </submittedName>
</protein>
<dbReference type="EMBL" id="WIXE01017175">
    <property type="protein sequence ID" value="KAK5971958.1"/>
    <property type="molecule type" value="Genomic_DNA"/>
</dbReference>